<dbReference type="VEuPathDB" id="VectorBase:RSAN_032014"/>
<comment type="caution">
    <text evidence="1">The sequence shown here is derived from an EMBL/GenBank/DDBJ whole genome shotgun (WGS) entry which is preliminary data.</text>
</comment>
<dbReference type="Proteomes" id="UP000821837">
    <property type="component" value="Chromosome 11"/>
</dbReference>
<name>A0A9D4T619_RHISA</name>
<proteinExistence type="predicted"/>
<reference evidence="1" key="1">
    <citation type="journal article" date="2020" name="Cell">
        <title>Large-Scale Comparative Analyses of Tick Genomes Elucidate Their Genetic Diversity and Vector Capacities.</title>
        <authorList>
            <consortium name="Tick Genome and Microbiome Consortium (TIGMIC)"/>
            <person name="Jia N."/>
            <person name="Wang J."/>
            <person name="Shi W."/>
            <person name="Du L."/>
            <person name="Sun Y."/>
            <person name="Zhan W."/>
            <person name="Jiang J.F."/>
            <person name="Wang Q."/>
            <person name="Zhang B."/>
            <person name="Ji P."/>
            <person name="Bell-Sakyi L."/>
            <person name="Cui X.M."/>
            <person name="Yuan T.T."/>
            <person name="Jiang B.G."/>
            <person name="Yang W.F."/>
            <person name="Lam T.T."/>
            <person name="Chang Q.C."/>
            <person name="Ding S.J."/>
            <person name="Wang X.J."/>
            <person name="Zhu J.G."/>
            <person name="Ruan X.D."/>
            <person name="Zhao L."/>
            <person name="Wei J.T."/>
            <person name="Ye R.Z."/>
            <person name="Que T.C."/>
            <person name="Du C.H."/>
            <person name="Zhou Y.H."/>
            <person name="Cheng J.X."/>
            <person name="Dai P.F."/>
            <person name="Guo W.B."/>
            <person name="Han X.H."/>
            <person name="Huang E.J."/>
            <person name="Li L.F."/>
            <person name="Wei W."/>
            <person name="Gao Y.C."/>
            <person name="Liu J.Z."/>
            <person name="Shao H.Z."/>
            <person name="Wang X."/>
            <person name="Wang C.C."/>
            <person name="Yang T.C."/>
            <person name="Huo Q.B."/>
            <person name="Li W."/>
            <person name="Chen H.Y."/>
            <person name="Chen S.E."/>
            <person name="Zhou L.G."/>
            <person name="Ni X.B."/>
            <person name="Tian J.H."/>
            <person name="Sheng Y."/>
            <person name="Liu T."/>
            <person name="Pan Y.S."/>
            <person name="Xia L.Y."/>
            <person name="Li J."/>
            <person name="Zhao F."/>
            <person name="Cao W.C."/>
        </authorList>
    </citation>
    <scope>NUCLEOTIDE SEQUENCE</scope>
    <source>
        <strain evidence="1">Rsan-2018</strain>
    </source>
</reference>
<keyword evidence="2" id="KW-1185">Reference proteome</keyword>
<accession>A0A9D4T619</accession>
<sequence>MLVPKPLAEISFRKHVVNKTLHAKPKRQLQPSFMKVGPQCLKRFREKMAAHAPELIWNRYATGKAARLINTSPINDTEDLHSPKCLQFVYEYFRNLVPLTAAEKEEVHLKTLGQSQNPTW</sequence>
<dbReference type="EMBL" id="JABSTV010001247">
    <property type="protein sequence ID" value="KAH7972933.1"/>
    <property type="molecule type" value="Genomic_DNA"/>
</dbReference>
<organism evidence="1 2">
    <name type="scientific">Rhipicephalus sanguineus</name>
    <name type="common">Brown dog tick</name>
    <name type="synonym">Ixodes sanguineus</name>
    <dbReference type="NCBI Taxonomy" id="34632"/>
    <lineage>
        <taxon>Eukaryota</taxon>
        <taxon>Metazoa</taxon>
        <taxon>Ecdysozoa</taxon>
        <taxon>Arthropoda</taxon>
        <taxon>Chelicerata</taxon>
        <taxon>Arachnida</taxon>
        <taxon>Acari</taxon>
        <taxon>Parasitiformes</taxon>
        <taxon>Ixodida</taxon>
        <taxon>Ixodoidea</taxon>
        <taxon>Ixodidae</taxon>
        <taxon>Rhipicephalinae</taxon>
        <taxon>Rhipicephalus</taxon>
        <taxon>Rhipicephalus</taxon>
    </lineage>
</organism>
<protein>
    <submittedName>
        <fullName evidence="1">Uncharacterized protein</fullName>
    </submittedName>
</protein>
<reference evidence="1" key="2">
    <citation type="submission" date="2021-09" db="EMBL/GenBank/DDBJ databases">
        <authorList>
            <person name="Jia N."/>
            <person name="Wang J."/>
            <person name="Shi W."/>
            <person name="Du L."/>
            <person name="Sun Y."/>
            <person name="Zhan W."/>
            <person name="Jiang J."/>
            <person name="Wang Q."/>
            <person name="Zhang B."/>
            <person name="Ji P."/>
            <person name="Sakyi L.B."/>
            <person name="Cui X."/>
            <person name="Yuan T."/>
            <person name="Jiang B."/>
            <person name="Yang W."/>
            <person name="Lam T.T.-Y."/>
            <person name="Chang Q."/>
            <person name="Ding S."/>
            <person name="Wang X."/>
            <person name="Zhu J."/>
            <person name="Ruan X."/>
            <person name="Zhao L."/>
            <person name="Wei J."/>
            <person name="Que T."/>
            <person name="Du C."/>
            <person name="Cheng J."/>
            <person name="Dai P."/>
            <person name="Han X."/>
            <person name="Huang E."/>
            <person name="Gao Y."/>
            <person name="Liu J."/>
            <person name="Shao H."/>
            <person name="Ye R."/>
            <person name="Li L."/>
            <person name="Wei W."/>
            <person name="Wang X."/>
            <person name="Wang C."/>
            <person name="Huo Q."/>
            <person name="Li W."/>
            <person name="Guo W."/>
            <person name="Chen H."/>
            <person name="Chen S."/>
            <person name="Zhou L."/>
            <person name="Zhou L."/>
            <person name="Ni X."/>
            <person name="Tian J."/>
            <person name="Zhou Y."/>
            <person name="Sheng Y."/>
            <person name="Liu T."/>
            <person name="Pan Y."/>
            <person name="Xia L."/>
            <person name="Li J."/>
            <person name="Zhao F."/>
            <person name="Cao W."/>
        </authorList>
    </citation>
    <scope>NUCLEOTIDE SEQUENCE</scope>
    <source>
        <strain evidence="1">Rsan-2018</strain>
        <tissue evidence="1">Larvae</tissue>
    </source>
</reference>
<evidence type="ECO:0000313" key="1">
    <source>
        <dbReference type="EMBL" id="KAH7972933.1"/>
    </source>
</evidence>
<evidence type="ECO:0000313" key="2">
    <source>
        <dbReference type="Proteomes" id="UP000821837"/>
    </source>
</evidence>
<gene>
    <name evidence="1" type="ORF">HPB52_019080</name>
</gene>
<dbReference type="AlphaFoldDB" id="A0A9D4T619"/>